<dbReference type="GO" id="GO:0004130">
    <property type="term" value="F:cytochrome-c peroxidase activity"/>
    <property type="evidence" value="ECO:0007669"/>
    <property type="project" value="TreeGrafter"/>
</dbReference>
<comment type="subcellular location">
    <subcellularLocation>
        <location evidence="1">Periplasm</location>
    </subcellularLocation>
</comment>
<dbReference type="InParanoid" id="A0A4R2PEP8"/>
<feature type="binding site" description="axial binding residue" evidence="9">
    <location>
        <position position="69"/>
    </location>
    <ligand>
        <name>heme c</name>
        <dbReference type="ChEBI" id="CHEBI:61717"/>
        <label>1</label>
    </ligand>
    <ligandPart>
        <name>Fe</name>
        <dbReference type="ChEBI" id="CHEBI:18248"/>
    </ligandPart>
</feature>
<gene>
    <name evidence="11" type="ORF">EV659_109124</name>
</gene>
<keyword evidence="11" id="KW-0575">Peroxidase</keyword>
<dbReference type="Pfam" id="PF03150">
    <property type="entry name" value="CCP_MauG"/>
    <property type="match status" value="1"/>
</dbReference>
<keyword evidence="4" id="KW-0732">Signal</keyword>
<keyword evidence="12" id="KW-1185">Reference proteome</keyword>
<evidence type="ECO:0000256" key="4">
    <source>
        <dbReference type="ARBA" id="ARBA00022729"/>
    </source>
</evidence>
<accession>A0A4R2PEP8</accession>
<dbReference type="InterPro" id="IPR026259">
    <property type="entry name" value="MauG/Cytc_peroxidase"/>
</dbReference>
<evidence type="ECO:0000256" key="9">
    <source>
        <dbReference type="PIRSR" id="PIRSR000294-2"/>
    </source>
</evidence>
<dbReference type="InterPro" id="IPR004852">
    <property type="entry name" value="Di-haem_cyt_c_peroxidsae"/>
</dbReference>
<dbReference type="Gene3D" id="1.10.760.10">
    <property type="entry name" value="Cytochrome c-like domain"/>
    <property type="match status" value="2"/>
</dbReference>
<dbReference type="GO" id="GO:0042597">
    <property type="term" value="C:periplasmic space"/>
    <property type="evidence" value="ECO:0007669"/>
    <property type="project" value="UniProtKB-SubCell"/>
</dbReference>
<dbReference type="InterPro" id="IPR009056">
    <property type="entry name" value="Cyt_c-like_dom"/>
</dbReference>
<feature type="domain" description="Cytochrome c" evidence="10">
    <location>
        <begin position="203"/>
        <end position="338"/>
    </location>
</feature>
<feature type="binding site" description="covalent" evidence="8">
    <location>
        <position position="221"/>
    </location>
    <ligand>
        <name>heme c</name>
        <dbReference type="ChEBI" id="CHEBI:61717"/>
        <label>2</label>
    </ligand>
</feature>
<dbReference type="SUPFAM" id="SSF46626">
    <property type="entry name" value="Cytochrome c"/>
    <property type="match status" value="2"/>
</dbReference>
<dbReference type="PANTHER" id="PTHR30600:SF10">
    <property type="entry name" value="BLL6722 PROTEIN"/>
    <property type="match status" value="1"/>
</dbReference>
<evidence type="ECO:0000313" key="12">
    <source>
        <dbReference type="Proteomes" id="UP000295399"/>
    </source>
</evidence>
<feature type="binding site" description="covalent" evidence="8">
    <location>
        <position position="68"/>
    </location>
    <ligand>
        <name>heme c</name>
        <dbReference type="ChEBI" id="CHEBI:61717"/>
        <label>1</label>
    </ligand>
</feature>
<sequence length="338" mass="37019">MRDAYEGAPETWPAAQIDADVAYDELAALPRPERGGDEADSAALVALGEALFHEPALSRSGQISCASCHNPELAFTDRVRTAFGHDRQRGRRNTPTVLDKAGQPHFMWDGSAASLEAQAAGPITNPVEMAAEPDRLVARLAARPAWRARFATAFEAEAPTDAGARQPVRFERVTAALAAYQRSLHRPTAFDRFMAGEHDRLDDQQIFGLHLFRTKARCANCHMGARLTDDRFHNLGLHYYGRAYEDHGRYGVTGRPADMGAFRTPSLRHVGDTAPYMHNGLFPTLVGVVNLYNAGGAHPSPRADQAQDPLFPATSDRLRPLDLSRQEVEALAAFLDAL</sequence>
<dbReference type="GO" id="GO:0009055">
    <property type="term" value="F:electron transfer activity"/>
    <property type="evidence" value="ECO:0007669"/>
    <property type="project" value="InterPro"/>
</dbReference>
<evidence type="ECO:0000256" key="3">
    <source>
        <dbReference type="ARBA" id="ARBA00022723"/>
    </source>
</evidence>
<feature type="domain" description="Cytochrome c" evidence="10">
    <location>
        <begin position="43"/>
        <end position="185"/>
    </location>
</feature>
<keyword evidence="6" id="KW-0560">Oxidoreductase</keyword>
<keyword evidence="3 9" id="KW-0479">Metal-binding</keyword>
<protein>
    <submittedName>
        <fullName evidence="11">Cytochrome c peroxidase</fullName>
    </submittedName>
</protein>
<evidence type="ECO:0000313" key="11">
    <source>
        <dbReference type="EMBL" id="TCP32631.1"/>
    </source>
</evidence>
<dbReference type="PANTHER" id="PTHR30600">
    <property type="entry name" value="CYTOCHROME C PEROXIDASE-RELATED"/>
    <property type="match status" value="1"/>
</dbReference>
<dbReference type="InterPro" id="IPR036909">
    <property type="entry name" value="Cyt_c-like_dom_sf"/>
</dbReference>
<dbReference type="PROSITE" id="PS51007">
    <property type="entry name" value="CYTC"/>
    <property type="match status" value="2"/>
</dbReference>
<dbReference type="PIRSF" id="PIRSF000294">
    <property type="entry name" value="Cytochrome-c_peroxidase"/>
    <property type="match status" value="1"/>
</dbReference>
<evidence type="ECO:0000256" key="2">
    <source>
        <dbReference type="ARBA" id="ARBA00022617"/>
    </source>
</evidence>
<evidence type="ECO:0000256" key="7">
    <source>
        <dbReference type="ARBA" id="ARBA00023004"/>
    </source>
</evidence>
<dbReference type="GO" id="GO:0046872">
    <property type="term" value="F:metal ion binding"/>
    <property type="evidence" value="ECO:0007669"/>
    <property type="project" value="UniProtKB-KW"/>
</dbReference>
<dbReference type="GO" id="GO:0020037">
    <property type="term" value="F:heme binding"/>
    <property type="evidence" value="ECO:0007669"/>
    <property type="project" value="InterPro"/>
</dbReference>
<evidence type="ECO:0000259" key="10">
    <source>
        <dbReference type="PROSITE" id="PS51007"/>
    </source>
</evidence>
<comment type="PTM">
    <text evidence="8">Binds 2 heme groups per subunit.</text>
</comment>
<dbReference type="InterPro" id="IPR051395">
    <property type="entry name" value="Cytochrome_c_Peroxidase/MauG"/>
</dbReference>
<evidence type="ECO:0000256" key="5">
    <source>
        <dbReference type="ARBA" id="ARBA00022764"/>
    </source>
</evidence>
<feature type="binding site" description="axial binding residue" evidence="9">
    <location>
        <position position="85"/>
    </location>
    <ligand>
        <name>heme c</name>
        <dbReference type="ChEBI" id="CHEBI:61717"/>
        <label>1</label>
    </ligand>
    <ligandPart>
        <name>Fe</name>
        <dbReference type="ChEBI" id="CHEBI:18248"/>
    </ligandPart>
</feature>
<reference evidence="11 12" key="1">
    <citation type="submission" date="2019-03" db="EMBL/GenBank/DDBJ databases">
        <title>Genomic Encyclopedia of Type Strains, Phase IV (KMG-IV): sequencing the most valuable type-strain genomes for metagenomic binning, comparative biology and taxonomic classification.</title>
        <authorList>
            <person name="Goeker M."/>
        </authorList>
    </citation>
    <scope>NUCLEOTIDE SEQUENCE [LARGE SCALE GENOMIC DNA]</scope>
    <source>
        <strain evidence="11 12">DSM 2132</strain>
    </source>
</reference>
<comment type="caution">
    <text evidence="11">The sequence shown here is derived from an EMBL/GenBank/DDBJ whole genome shotgun (WGS) entry which is preliminary data.</text>
</comment>
<feature type="binding site" description="covalent" evidence="8">
    <location>
        <position position="65"/>
    </location>
    <ligand>
        <name>heme c</name>
        <dbReference type="ChEBI" id="CHEBI:61717"/>
        <label>1</label>
    </ligand>
</feature>
<evidence type="ECO:0000256" key="1">
    <source>
        <dbReference type="ARBA" id="ARBA00004418"/>
    </source>
</evidence>
<feature type="binding site" description="covalent" evidence="8">
    <location>
        <position position="218"/>
    </location>
    <ligand>
        <name>heme c</name>
        <dbReference type="ChEBI" id="CHEBI:61717"/>
        <label>2</label>
    </ligand>
</feature>
<keyword evidence="7 9" id="KW-0408">Iron</keyword>
<keyword evidence="5" id="KW-0574">Periplasm</keyword>
<dbReference type="Proteomes" id="UP000295399">
    <property type="component" value="Unassembled WGS sequence"/>
</dbReference>
<proteinExistence type="predicted"/>
<dbReference type="AlphaFoldDB" id="A0A4R2PEP8"/>
<dbReference type="RefSeq" id="WP_165878874.1">
    <property type="nucleotide sequence ID" value="NZ_JACIGF010000009.1"/>
</dbReference>
<organism evidence="11 12">
    <name type="scientific">Rhodothalassium salexigens DSM 2132</name>
    <dbReference type="NCBI Taxonomy" id="1188247"/>
    <lineage>
        <taxon>Bacteria</taxon>
        <taxon>Pseudomonadati</taxon>
        <taxon>Pseudomonadota</taxon>
        <taxon>Alphaproteobacteria</taxon>
        <taxon>Rhodothalassiales</taxon>
        <taxon>Rhodothalassiaceae</taxon>
        <taxon>Rhodothalassium</taxon>
    </lineage>
</organism>
<dbReference type="EMBL" id="SLXO01000009">
    <property type="protein sequence ID" value="TCP32631.1"/>
    <property type="molecule type" value="Genomic_DNA"/>
</dbReference>
<feature type="binding site" description="axial binding residue" evidence="9">
    <location>
        <position position="222"/>
    </location>
    <ligand>
        <name>heme c</name>
        <dbReference type="ChEBI" id="CHEBI:61717"/>
        <label>2</label>
    </ligand>
    <ligandPart>
        <name>Fe</name>
        <dbReference type="ChEBI" id="CHEBI:18248"/>
    </ligandPart>
</feature>
<comment type="cofactor">
    <cofactor evidence="8">
        <name>heme</name>
        <dbReference type="ChEBI" id="CHEBI:30413"/>
    </cofactor>
    <text evidence="8">Binds 2 heme groups.</text>
</comment>
<evidence type="ECO:0000256" key="8">
    <source>
        <dbReference type="PIRSR" id="PIRSR000294-1"/>
    </source>
</evidence>
<name>A0A4R2PEP8_RHOSA</name>
<keyword evidence="2 8" id="KW-0349">Heme</keyword>
<evidence type="ECO:0000256" key="6">
    <source>
        <dbReference type="ARBA" id="ARBA00023002"/>
    </source>
</evidence>